<gene>
    <name evidence="2" type="ORF">Q604_UNBC13912G0002</name>
</gene>
<name>W1XMX1_9ZZZZ</name>
<feature type="region of interest" description="Disordered" evidence="1">
    <location>
        <begin position="1"/>
        <end position="22"/>
    </location>
</feature>
<dbReference type="EMBL" id="AZMM01013912">
    <property type="protein sequence ID" value="ETJ31602.1"/>
    <property type="molecule type" value="Genomic_DNA"/>
</dbReference>
<feature type="non-terminal residue" evidence="2">
    <location>
        <position position="22"/>
    </location>
</feature>
<reference evidence="2" key="1">
    <citation type="submission" date="2013-12" db="EMBL/GenBank/DDBJ databases">
        <title>A Varibaculum cambriense genome reconstructed from a premature infant gut community with otherwise low bacterial novelty that shifts toward anaerobic metabolism during the third week of life.</title>
        <authorList>
            <person name="Brown C.T."/>
            <person name="Sharon I."/>
            <person name="Thomas B.C."/>
            <person name="Castelle C.J."/>
            <person name="Morowitz M.J."/>
            <person name="Banfield J.F."/>
        </authorList>
    </citation>
    <scope>NUCLEOTIDE SEQUENCE</scope>
</reference>
<comment type="caution">
    <text evidence="2">The sequence shown here is derived from an EMBL/GenBank/DDBJ whole genome shotgun (WGS) entry which is preliminary data.</text>
</comment>
<dbReference type="AlphaFoldDB" id="W1XMX1"/>
<evidence type="ECO:0000313" key="2">
    <source>
        <dbReference type="EMBL" id="ETJ31602.1"/>
    </source>
</evidence>
<proteinExistence type="predicted"/>
<organism evidence="2">
    <name type="scientific">human gut metagenome</name>
    <dbReference type="NCBI Taxonomy" id="408170"/>
    <lineage>
        <taxon>unclassified sequences</taxon>
        <taxon>metagenomes</taxon>
        <taxon>organismal metagenomes</taxon>
    </lineage>
</organism>
<sequence length="22" mass="2403">MGVKWTPEQESAIIAPKDSSLD</sequence>
<accession>W1XMX1</accession>
<protein>
    <submittedName>
        <fullName evidence="2">Uncharacterized protein</fullName>
    </submittedName>
</protein>
<evidence type="ECO:0000256" key="1">
    <source>
        <dbReference type="SAM" id="MobiDB-lite"/>
    </source>
</evidence>